<dbReference type="RefSeq" id="WP_067683574.1">
    <property type="nucleotide sequence ID" value="NZ_LLZH01000001.1"/>
</dbReference>
<evidence type="ECO:0000313" key="2">
    <source>
        <dbReference type="EMBL" id="KUL42323.1"/>
    </source>
</evidence>
<protein>
    <submittedName>
        <fullName evidence="2">Glyoxalase</fullName>
    </submittedName>
</protein>
<dbReference type="InterPro" id="IPR029068">
    <property type="entry name" value="Glyas_Bleomycin-R_OHBP_Dase"/>
</dbReference>
<dbReference type="InterPro" id="IPR004360">
    <property type="entry name" value="Glyas_Fos-R_dOase_dom"/>
</dbReference>
<reference evidence="2 3" key="1">
    <citation type="submission" date="2015-10" db="EMBL/GenBank/DDBJ databases">
        <authorList>
            <person name="Gilbert D.G."/>
        </authorList>
    </citation>
    <scope>NUCLEOTIDE SEQUENCE [LARGE SCALE GENOMIC DNA]</scope>
    <source>
        <strain evidence="2 3">NRRL B-16712</strain>
    </source>
</reference>
<accession>A0A0X3VBY9</accession>
<gene>
    <name evidence="2" type="ORF">ADL15_00065</name>
</gene>
<dbReference type="InterPro" id="IPR052164">
    <property type="entry name" value="Anthracycline_SecMetBiosynth"/>
</dbReference>
<dbReference type="PROSITE" id="PS51819">
    <property type="entry name" value="VOC"/>
    <property type="match status" value="1"/>
</dbReference>
<dbReference type="Proteomes" id="UP000053244">
    <property type="component" value="Unassembled WGS sequence"/>
</dbReference>
<proteinExistence type="predicted"/>
<dbReference type="OrthoDB" id="9793039at2"/>
<feature type="domain" description="VOC" evidence="1">
    <location>
        <begin position="4"/>
        <end position="122"/>
    </location>
</feature>
<evidence type="ECO:0000313" key="3">
    <source>
        <dbReference type="Proteomes" id="UP000053244"/>
    </source>
</evidence>
<organism evidence="2 3">
    <name type="scientific">Actinoplanes awajinensis subsp. mycoplanecinus</name>
    <dbReference type="NCBI Taxonomy" id="135947"/>
    <lineage>
        <taxon>Bacteria</taxon>
        <taxon>Bacillati</taxon>
        <taxon>Actinomycetota</taxon>
        <taxon>Actinomycetes</taxon>
        <taxon>Micromonosporales</taxon>
        <taxon>Micromonosporaceae</taxon>
        <taxon>Actinoplanes</taxon>
    </lineage>
</organism>
<sequence>MSNGIGWIEVGADRPEQAEEFYGDLFGWTFADDDDSTGPDGRPYRIVTGPDGGAPLGGFYGTGGRAPQQAIFLIVVADVAAACEQAAARGGKVLVGPQTEPSGLVFARLTDPAGNLFGIFTPPGRP</sequence>
<evidence type="ECO:0000259" key="1">
    <source>
        <dbReference type="PROSITE" id="PS51819"/>
    </source>
</evidence>
<dbReference type="InterPro" id="IPR037523">
    <property type="entry name" value="VOC_core"/>
</dbReference>
<dbReference type="AlphaFoldDB" id="A0A0X3VBY9"/>
<dbReference type="PANTHER" id="PTHR33993:SF14">
    <property type="entry name" value="GB|AAF24581.1"/>
    <property type="match status" value="1"/>
</dbReference>
<dbReference type="SUPFAM" id="SSF54593">
    <property type="entry name" value="Glyoxalase/Bleomycin resistance protein/Dihydroxybiphenyl dioxygenase"/>
    <property type="match status" value="1"/>
</dbReference>
<dbReference type="EMBL" id="LLZH01000001">
    <property type="protein sequence ID" value="KUL42323.1"/>
    <property type="molecule type" value="Genomic_DNA"/>
</dbReference>
<keyword evidence="3" id="KW-1185">Reference proteome</keyword>
<dbReference type="Pfam" id="PF00903">
    <property type="entry name" value="Glyoxalase"/>
    <property type="match status" value="1"/>
</dbReference>
<dbReference type="Gene3D" id="3.10.180.10">
    <property type="entry name" value="2,3-Dihydroxybiphenyl 1,2-Dioxygenase, domain 1"/>
    <property type="match status" value="1"/>
</dbReference>
<name>A0A0X3VBY9_9ACTN</name>
<dbReference type="PANTHER" id="PTHR33993">
    <property type="entry name" value="GLYOXALASE-RELATED"/>
    <property type="match status" value="1"/>
</dbReference>
<comment type="caution">
    <text evidence="2">The sequence shown here is derived from an EMBL/GenBank/DDBJ whole genome shotgun (WGS) entry which is preliminary data.</text>
</comment>